<dbReference type="InterPro" id="IPR041642">
    <property type="entry name" value="KstR_C"/>
</dbReference>
<protein>
    <submittedName>
        <fullName evidence="7">TetR family transcriptional regulator</fullName>
    </submittedName>
</protein>
<dbReference type="PANTHER" id="PTHR30055">
    <property type="entry name" value="HTH-TYPE TRANSCRIPTIONAL REGULATOR RUTR"/>
    <property type="match status" value="1"/>
</dbReference>
<dbReference type="RefSeq" id="WP_070352327.1">
    <property type="nucleotide sequence ID" value="NZ_CP043474.1"/>
</dbReference>
<feature type="domain" description="HTH tetR-type" evidence="6">
    <location>
        <begin position="12"/>
        <end position="72"/>
    </location>
</feature>
<dbReference type="OrthoDB" id="3212417at2"/>
<name>A0A1E8Q7L1_9MYCO</name>
<dbReference type="InterPro" id="IPR001647">
    <property type="entry name" value="HTH_TetR"/>
</dbReference>
<evidence type="ECO:0000256" key="5">
    <source>
        <dbReference type="SAM" id="MobiDB-lite"/>
    </source>
</evidence>
<dbReference type="Proteomes" id="UP000178953">
    <property type="component" value="Unassembled WGS sequence"/>
</dbReference>
<dbReference type="EMBL" id="MCHX01000012">
    <property type="protein sequence ID" value="OFJ54445.1"/>
    <property type="molecule type" value="Genomic_DNA"/>
</dbReference>
<evidence type="ECO:0000256" key="2">
    <source>
        <dbReference type="ARBA" id="ARBA00023125"/>
    </source>
</evidence>
<sequence length="215" mass="23658">MSEAIGRADAARGADARILAIVAGILDEDGYDAVQLRDVARRSRTSLATIYKRYGNRDDLIVAALQWWMQENRYAKVTRGGRRRGESLHQALMRLFRTIFEPWEDHPGMLAAFYRARSSPGGDRLLHHGLDAVVPAAMEALADVDEAFVADLDAVLSSLVYGLLGRFAAGEIAITDIVATLDRSIRWMTRGYDAESATSNSTCSSVSPRRRNVGS</sequence>
<comment type="caution">
    <text evidence="7">The sequence shown here is derived from an EMBL/GenBank/DDBJ whole genome shotgun (WGS) entry which is preliminary data.</text>
</comment>
<evidence type="ECO:0000259" key="6">
    <source>
        <dbReference type="PROSITE" id="PS50977"/>
    </source>
</evidence>
<dbReference type="Pfam" id="PF00440">
    <property type="entry name" value="TetR_N"/>
    <property type="match status" value="1"/>
</dbReference>
<dbReference type="Gene3D" id="1.10.357.10">
    <property type="entry name" value="Tetracycline Repressor, domain 2"/>
    <property type="match status" value="1"/>
</dbReference>
<dbReference type="SUPFAM" id="SSF46689">
    <property type="entry name" value="Homeodomain-like"/>
    <property type="match status" value="1"/>
</dbReference>
<evidence type="ECO:0000313" key="7">
    <source>
        <dbReference type="EMBL" id="OFJ54445.1"/>
    </source>
</evidence>
<dbReference type="PROSITE" id="PS50977">
    <property type="entry name" value="HTH_TETR_2"/>
    <property type="match status" value="1"/>
</dbReference>
<dbReference type="InterPro" id="IPR050109">
    <property type="entry name" value="HTH-type_TetR-like_transc_reg"/>
</dbReference>
<evidence type="ECO:0000256" key="3">
    <source>
        <dbReference type="ARBA" id="ARBA00023163"/>
    </source>
</evidence>
<proteinExistence type="predicted"/>
<dbReference type="GO" id="GO:0000976">
    <property type="term" value="F:transcription cis-regulatory region binding"/>
    <property type="evidence" value="ECO:0007669"/>
    <property type="project" value="TreeGrafter"/>
</dbReference>
<evidence type="ECO:0000313" key="8">
    <source>
        <dbReference type="Proteomes" id="UP000178953"/>
    </source>
</evidence>
<keyword evidence="8" id="KW-1185">Reference proteome</keyword>
<dbReference type="Pfam" id="PF17925">
    <property type="entry name" value="TetR_C_20"/>
    <property type="match status" value="1"/>
</dbReference>
<dbReference type="AlphaFoldDB" id="A0A1E8Q7L1"/>
<reference evidence="7 8" key="1">
    <citation type="submission" date="2016-09" db="EMBL/GenBank/DDBJ databases">
        <title>genome sequence of Mycobacterium sp. 739 SCH.</title>
        <authorList>
            <person name="Greninger A.L."/>
            <person name="Qin X."/>
            <person name="Jerome K."/>
            <person name="Vora S."/>
            <person name="Quinn K."/>
        </authorList>
    </citation>
    <scope>NUCLEOTIDE SEQUENCE [LARGE SCALE GENOMIC DNA]</scope>
    <source>
        <strain evidence="7 8">SCH</strain>
    </source>
</reference>
<feature type="compositionally biased region" description="Low complexity" evidence="5">
    <location>
        <begin position="196"/>
        <end position="207"/>
    </location>
</feature>
<dbReference type="GO" id="GO:0003700">
    <property type="term" value="F:DNA-binding transcription factor activity"/>
    <property type="evidence" value="ECO:0007669"/>
    <property type="project" value="TreeGrafter"/>
</dbReference>
<keyword evidence="2 4" id="KW-0238">DNA-binding</keyword>
<gene>
    <name evidence="7" type="ORF">BEL07_06740</name>
</gene>
<evidence type="ECO:0000256" key="4">
    <source>
        <dbReference type="PROSITE-ProRule" id="PRU00335"/>
    </source>
</evidence>
<accession>A0A1E8Q7L1</accession>
<keyword evidence="1" id="KW-0805">Transcription regulation</keyword>
<evidence type="ECO:0000256" key="1">
    <source>
        <dbReference type="ARBA" id="ARBA00023015"/>
    </source>
</evidence>
<organism evidence="7 8">
    <name type="scientific">Mycolicibacterium grossiae</name>
    <dbReference type="NCBI Taxonomy" id="1552759"/>
    <lineage>
        <taxon>Bacteria</taxon>
        <taxon>Bacillati</taxon>
        <taxon>Actinomycetota</taxon>
        <taxon>Actinomycetes</taxon>
        <taxon>Mycobacteriales</taxon>
        <taxon>Mycobacteriaceae</taxon>
        <taxon>Mycolicibacterium</taxon>
    </lineage>
</organism>
<dbReference type="PANTHER" id="PTHR30055:SF234">
    <property type="entry name" value="HTH-TYPE TRANSCRIPTIONAL REGULATOR BETI"/>
    <property type="match status" value="1"/>
</dbReference>
<keyword evidence="3" id="KW-0804">Transcription</keyword>
<dbReference type="InterPro" id="IPR009057">
    <property type="entry name" value="Homeodomain-like_sf"/>
</dbReference>
<feature type="region of interest" description="Disordered" evidence="5">
    <location>
        <begin position="196"/>
        <end position="215"/>
    </location>
</feature>
<feature type="DNA-binding region" description="H-T-H motif" evidence="4">
    <location>
        <begin position="35"/>
        <end position="54"/>
    </location>
</feature>